<proteinExistence type="predicted"/>
<dbReference type="SUPFAM" id="SSF50475">
    <property type="entry name" value="FMN-binding split barrel"/>
    <property type="match status" value="1"/>
</dbReference>
<dbReference type="RefSeq" id="WP_146927684.1">
    <property type="nucleotide sequence ID" value="NZ_BJUB01000007.1"/>
</dbReference>
<dbReference type="PANTHER" id="PTHR35176:SF11">
    <property type="entry name" value="PYRIDOXAMINE 5'-PHOSPHATE OXIDASE FAMILY PROTEIN"/>
    <property type="match status" value="1"/>
</dbReference>
<reference evidence="4 5" key="1">
    <citation type="submission" date="2019-07" db="EMBL/GenBank/DDBJ databases">
        <title>Whole genome shotgun sequence of Cellulomonas xylanilytica NBRC 101102.</title>
        <authorList>
            <person name="Hosoyama A."/>
            <person name="Uohara A."/>
            <person name="Ohji S."/>
            <person name="Ichikawa N."/>
        </authorList>
    </citation>
    <scope>NUCLEOTIDE SEQUENCE [LARGE SCALE GENOMIC DNA]</scope>
    <source>
        <strain evidence="4 5">NBRC 101102</strain>
    </source>
</reference>
<accession>A0A510V4T5</accession>
<name>A0A510V4T5_9CELL</name>
<dbReference type="OrthoDB" id="5738083at2"/>
<comment type="caution">
    <text evidence="4">The sequence shown here is derived from an EMBL/GenBank/DDBJ whole genome shotgun (WGS) entry which is preliminary data.</text>
</comment>
<dbReference type="NCBIfam" id="TIGR03666">
    <property type="entry name" value="Rv2061_F420"/>
    <property type="match status" value="1"/>
</dbReference>
<dbReference type="PANTHER" id="PTHR35176">
    <property type="entry name" value="HEME OXYGENASE HI_0854-RELATED"/>
    <property type="match status" value="1"/>
</dbReference>
<evidence type="ECO:0000313" key="4">
    <source>
        <dbReference type="EMBL" id="GEK21889.1"/>
    </source>
</evidence>
<dbReference type="EMBL" id="BJUB01000007">
    <property type="protein sequence ID" value="GEK21889.1"/>
    <property type="molecule type" value="Genomic_DNA"/>
</dbReference>
<protein>
    <submittedName>
        <fullName evidence="4">PPOX class F420-dependent oxidoreductase</fullName>
    </submittedName>
</protein>
<dbReference type="AlphaFoldDB" id="A0A510V4T5"/>
<evidence type="ECO:0000259" key="3">
    <source>
        <dbReference type="Pfam" id="PF01243"/>
    </source>
</evidence>
<sequence>MTTFDALADEGFIALTTFRKSGVGVPTTVWVGRDGDALLVTTPRGSGKVKRLRRDPRVEMSPSSRLGNVDDDAAIVHGLGEVLDDDAARERCNAIMQEKYGLEYRVMMGIEKLGRKGDDNRVILRITKAPAAA</sequence>
<evidence type="ECO:0000256" key="1">
    <source>
        <dbReference type="ARBA" id="ARBA00023002"/>
    </source>
</evidence>
<evidence type="ECO:0000256" key="2">
    <source>
        <dbReference type="SAM" id="MobiDB-lite"/>
    </source>
</evidence>
<evidence type="ECO:0000313" key="5">
    <source>
        <dbReference type="Proteomes" id="UP000321118"/>
    </source>
</evidence>
<feature type="domain" description="Pyridoxamine 5'-phosphate oxidase N-terminal" evidence="3">
    <location>
        <begin position="6"/>
        <end position="127"/>
    </location>
</feature>
<dbReference type="GO" id="GO:0016627">
    <property type="term" value="F:oxidoreductase activity, acting on the CH-CH group of donors"/>
    <property type="evidence" value="ECO:0007669"/>
    <property type="project" value="TreeGrafter"/>
</dbReference>
<dbReference type="InterPro" id="IPR052019">
    <property type="entry name" value="F420H2_bilvrd_red/Heme_oxyg"/>
</dbReference>
<keyword evidence="5" id="KW-1185">Reference proteome</keyword>
<dbReference type="InterPro" id="IPR019965">
    <property type="entry name" value="PPOX_F420-dep_Rv2061_put"/>
</dbReference>
<dbReference type="Pfam" id="PF01243">
    <property type="entry name" value="PNPOx_N"/>
    <property type="match status" value="1"/>
</dbReference>
<dbReference type="InterPro" id="IPR012349">
    <property type="entry name" value="Split_barrel_FMN-bd"/>
</dbReference>
<gene>
    <name evidence="4" type="ORF">CXY01_24090</name>
</gene>
<dbReference type="InterPro" id="IPR011576">
    <property type="entry name" value="Pyridox_Oxase_N"/>
</dbReference>
<keyword evidence="1" id="KW-0560">Oxidoreductase</keyword>
<organism evidence="4 5">
    <name type="scientific">Cellulomonas xylanilytica</name>
    <dbReference type="NCBI Taxonomy" id="233583"/>
    <lineage>
        <taxon>Bacteria</taxon>
        <taxon>Bacillati</taxon>
        <taxon>Actinomycetota</taxon>
        <taxon>Actinomycetes</taxon>
        <taxon>Micrococcales</taxon>
        <taxon>Cellulomonadaceae</taxon>
        <taxon>Cellulomonas</taxon>
    </lineage>
</organism>
<feature type="region of interest" description="Disordered" evidence="2">
    <location>
        <begin position="45"/>
        <end position="66"/>
    </location>
</feature>
<dbReference type="GO" id="GO:0005829">
    <property type="term" value="C:cytosol"/>
    <property type="evidence" value="ECO:0007669"/>
    <property type="project" value="TreeGrafter"/>
</dbReference>
<dbReference type="Gene3D" id="2.30.110.10">
    <property type="entry name" value="Electron Transport, Fmn-binding Protein, Chain A"/>
    <property type="match status" value="1"/>
</dbReference>
<dbReference type="GO" id="GO:0070967">
    <property type="term" value="F:coenzyme F420 binding"/>
    <property type="evidence" value="ECO:0007669"/>
    <property type="project" value="TreeGrafter"/>
</dbReference>
<dbReference type="Proteomes" id="UP000321118">
    <property type="component" value="Unassembled WGS sequence"/>
</dbReference>